<dbReference type="AlphaFoldDB" id="A0A928ZVQ8"/>
<reference evidence="2" key="1">
    <citation type="submission" date="2020-10" db="EMBL/GenBank/DDBJ databases">
        <authorList>
            <person name="Castelo-Branco R."/>
            <person name="Eusebio N."/>
            <person name="Adriana R."/>
            <person name="Vieira A."/>
            <person name="Brugerolle De Fraissinette N."/>
            <person name="Rezende De Castro R."/>
            <person name="Schneider M.P."/>
            <person name="Vasconcelos V."/>
            <person name="Leao P.N."/>
        </authorList>
    </citation>
    <scope>NUCLEOTIDE SEQUENCE</scope>
    <source>
        <strain evidence="2">LEGE 11479</strain>
    </source>
</reference>
<dbReference type="Pfam" id="PF26355">
    <property type="entry name" value="HTH_VMAP-M9"/>
    <property type="match status" value="1"/>
</dbReference>
<dbReference type="Gene3D" id="3.40.50.300">
    <property type="entry name" value="P-loop containing nucleotide triphosphate hydrolases"/>
    <property type="match status" value="1"/>
</dbReference>
<dbReference type="InterPro" id="IPR058651">
    <property type="entry name" value="HTH_VMAP-M9"/>
</dbReference>
<keyword evidence="3" id="KW-1185">Reference proteome</keyword>
<dbReference type="SUPFAM" id="SSF52540">
    <property type="entry name" value="P-loop containing nucleoside triphosphate hydrolases"/>
    <property type="match status" value="1"/>
</dbReference>
<dbReference type="Pfam" id="PF14516">
    <property type="entry name" value="AAA_35"/>
    <property type="match status" value="1"/>
</dbReference>
<sequence>MDVDTLVLEVERLLQRRLGTLERLVLHESWCRRSYAEIAQSSSYATEYIKQVGSKLWSELSAVLGESVSKKSLRLILTPDRLLQTHQLQTVGVAKQAATAGQTLPNGLGQPRNTLLPPGDLTAATRRFPSGPLSLESPLYVERLPQETNAFNELSYPGCLLRIKGPRRMGKSSLLNRLLAHSRRQGYHTVTLNFQEVDREIFDHLDRFLRWLCANASQQLGLPSKVDALWDEEMGSKVNCKLYFERYLLQEISSPLVLGIDELNRIFGYGSIVQDFLPMLRVWHERSKDSEIWQKLRLILVHATDLYVPLNLNQSPFNVGLPIKLAPFTLEQLTTLAYRYGVDSLLQDRASWHSFYQLINGHPYLAGLAFYTLQQGQRSLDQIVSTAATTEGIYNQHLQRCLAMLKSDPSIATSYHQVVTQRSGTVLDAIASYKLDSLGLIRFDQTLVKPSCELYRLYFSRQLDALERQ</sequence>
<organism evidence="2 3">
    <name type="scientific">Leptolyngbya cf. ectocarpi LEGE 11479</name>
    <dbReference type="NCBI Taxonomy" id="1828722"/>
    <lineage>
        <taxon>Bacteria</taxon>
        <taxon>Bacillati</taxon>
        <taxon>Cyanobacteriota</taxon>
        <taxon>Cyanophyceae</taxon>
        <taxon>Leptolyngbyales</taxon>
        <taxon>Leptolyngbyaceae</taxon>
        <taxon>Leptolyngbya group</taxon>
        <taxon>Leptolyngbya</taxon>
    </lineage>
</organism>
<evidence type="ECO:0000313" key="2">
    <source>
        <dbReference type="EMBL" id="MBE9068326.1"/>
    </source>
</evidence>
<gene>
    <name evidence="2" type="ORF">IQ260_16870</name>
</gene>
<feature type="domain" description="vWA-MoxR associated protein N-terminal HTH" evidence="1">
    <location>
        <begin position="14"/>
        <end position="77"/>
    </location>
</feature>
<dbReference type="EMBL" id="JADEXP010000159">
    <property type="protein sequence ID" value="MBE9068326.1"/>
    <property type="molecule type" value="Genomic_DNA"/>
</dbReference>
<protein>
    <submittedName>
        <fullName evidence="2">AAA-like domain-containing protein</fullName>
    </submittedName>
</protein>
<dbReference type="RefSeq" id="WP_193994273.1">
    <property type="nucleotide sequence ID" value="NZ_JADEXP010000159.1"/>
</dbReference>
<evidence type="ECO:0000313" key="3">
    <source>
        <dbReference type="Proteomes" id="UP000615026"/>
    </source>
</evidence>
<accession>A0A928ZVQ8</accession>
<dbReference type="InterPro" id="IPR027417">
    <property type="entry name" value="P-loop_NTPase"/>
</dbReference>
<name>A0A928ZVQ8_LEPEC</name>
<proteinExistence type="predicted"/>
<evidence type="ECO:0000259" key="1">
    <source>
        <dbReference type="Pfam" id="PF26355"/>
    </source>
</evidence>
<dbReference type="Proteomes" id="UP000615026">
    <property type="component" value="Unassembled WGS sequence"/>
</dbReference>
<comment type="caution">
    <text evidence="2">The sequence shown here is derived from an EMBL/GenBank/DDBJ whole genome shotgun (WGS) entry which is preliminary data.</text>
</comment>